<sequence>MNKKQLAILEKAFAAEIDRAYSDKIPLIQTKSKIAAQLAEDGYLEWQEINLTGSIPVTIKGYQITHAGIYAYCQSLPDELDIEAMEKEIRQ</sequence>
<evidence type="ECO:0000313" key="1">
    <source>
        <dbReference type="EMBL" id="MTH45396.1"/>
    </source>
</evidence>
<keyword evidence="2" id="KW-1185">Reference proteome</keyword>
<protein>
    <recommendedName>
        <fullName evidence="3">Prophage protein</fullName>
    </recommendedName>
</protein>
<accession>A0A6L6IIH5</accession>
<dbReference type="EMBL" id="WMJZ01000003">
    <property type="protein sequence ID" value="MTH45396.1"/>
    <property type="molecule type" value="Genomic_DNA"/>
</dbReference>
<dbReference type="RefSeq" id="WP_155107064.1">
    <property type="nucleotide sequence ID" value="NZ_WMJZ01000003.1"/>
</dbReference>
<dbReference type="AlphaFoldDB" id="A0A6L6IIH5"/>
<name>A0A6L6IIH5_9ENTR</name>
<reference evidence="1 2" key="1">
    <citation type="submission" date="2019-11" db="EMBL/GenBank/DDBJ databases">
        <title>Escherichia alba sp. nov. isolated from the gut of plastic-eating superworms Zophobas atratus.</title>
        <authorList>
            <person name="Yang Y."/>
        </authorList>
    </citation>
    <scope>NUCLEOTIDE SEQUENCE [LARGE SCALE GENOMIC DNA]</scope>
    <source>
        <strain evidence="2">BIT-B35</strain>
    </source>
</reference>
<dbReference type="Proteomes" id="UP000477739">
    <property type="component" value="Unassembled WGS sequence"/>
</dbReference>
<evidence type="ECO:0008006" key="3">
    <source>
        <dbReference type="Google" id="ProtNLM"/>
    </source>
</evidence>
<gene>
    <name evidence="1" type="ORF">GJV78_03790</name>
</gene>
<evidence type="ECO:0000313" key="2">
    <source>
        <dbReference type="Proteomes" id="UP000477739"/>
    </source>
</evidence>
<dbReference type="OrthoDB" id="9953658at2"/>
<comment type="caution">
    <text evidence="1">The sequence shown here is derived from an EMBL/GenBank/DDBJ whole genome shotgun (WGS) entry which is preliminary data.</text>
</comment>
<proteinExistence type="predicted"/>
<organism evidence="1 2">
    <name type="scientific">Intestinirhabdus alba</name>
    <dbReference type="NCBI Taxonomy" id="2899544"/>
    <lineage>
        <taxon>Bacteria</taxon>
        <taxon>Pseudomonadati</taxon>
        <taxon>Pseudomonadota</taxon>
        <taxon>Gammaproteobacteria</taxon>
        <taxon>Enterobacterales</taxon>
        <taxon>Enterobacteriaceae</taxon>
        <taxon>Intestinirhabdus</taxon>
    </lineage>
</organism>